<dbReference type="AlphaFoldDB" id="A0A9D9HZE6"/>
<proteinExistence type="predicted"/>
<organism evidence="3 4">
    <name type="scientific">Candidatus Scybalomonas excrementavium</name>
    <dbReference type="NCBI Taxonomy" id="2840943"/>
    <lineage>
        <taxon>Bacteria</taxon>
        <taxon>Bacillati</taxon>
        <taxon>Bacillota</taxon>
        <taxon>Clostridia</taxon>
        <taxon>Lachnospirales</taxon>
        <taxon>Lachnospiraceae</taxon>
        <taxon>Lachnospiraceae incertae sedis</taxon>
        <taxon>Candidatus Scybalomonas</taxon>
    </lineage>
</organism>
<feature type="region of interest" description="Disordered" evidence="1">
    <location>
        <begin position="192"/>
        <end position="240"/>
    </location>
</feature>
<comment type="caution">
    <text evidence="3">The sequence shown here is derived from an EMBL/GenBank/DDBJ whole genome shotgun (WGS) entry which is preliminary data.</text>
</comment>
<dbReference type="InterPro" id="IPR014867">
    <property type="entry name" value="Spore_coat_CotH_CotH2/3/7"/>
</dbReference>
<sequence length="660" mass="73407">MKQKTLVRMTTVLMVIAVVFSCILIVGSGGSSVRPIEKEYATTLFQKNQIMEVNIVIDEDDWQDMLDNARDETYIPCDVEVNGTTYKNVAIRPKGNTSLTQVTNDRYSFKIQFDEYQDGQTCDGLDQLILNNNFSDATYMKEYLAYDMFQYMGVVTPLYSYANVKVNGETYGLYLALEGVKESFAERNYGTSHGELYKPESTQAGGGDGKGNLDNSKFPNEKSDTTKMPSPPDKEGEFQENQKVPMQQGKQGGGMENSSGTDLVYTDDDIDSYSDVFDSAVFDVTTEAQKRFISALKGIQTGENLSDYMDVEATLKYFAVNTFLVNYDSYTGNLKHNYYVYEKDGILTMLPWDLNLAFAGYQSNHATSAVNDPIDTPVSGTTLEERPMIGQLLNNETYMEQYHNYIDQLVTGYIESGRYEAVITQLKELISEYVKNDPTAFYTYDEYVEAVENLESFIELRGESVRGQLGGTIPSTDDEQKENPDSLIDASDISITAMGTMGAGRSHDKVTNSSNENVKEEKQTETGNENFQGEAPAGVGSENFQGEPPVGPGGENFQGEAPAGVGSENFQGEPPAGVGSENFQGELPTGIGDEQSQGESSNEAESEQILNRDMHEKRNIGSFQNVDHTKKVVVISFSSILGVVFVYFIIWKWPRRKYHT</sequence>
<feature type="region of interest" description="Disordered" evidence="1">
    <location>
        <begin position="502"/>
        <end position="608"/>
    </location>
</feature>
<dbReference type="PROSITE" id="PS51257">
    <property type="entry name" value="PROKAR_LIPOPROTEIN"/>
    <property type="match status" value="1"/>
</dbReference>
<dbReference type="GO" id="GO:0016301">
    <property type="term" value="F:kinase activity"/>
    <property type="evidence" value="ECO:0007669"/>
    <property type="project" value="UniProtKB-KW"/>
</dbReference>
<dbReference type="EMBL" id="JADIML010000001">
    <property type="protein sequence ID" value="MBO8462296.1"/>
    <property type="molecule type" value="Genomic_DNA"/>
</dbReference>
<dbReference type="Proteomes" id="UP000823618">
    <property type="component" value="Unassembled WGS sequence"/>
</dbReference>
<keyword evidence="3" id="KW-0418">Kinase</keyword>
<protein>
    <submittedName>
        <fullName evidence="3">CotH kinase family protein</fullName>
    </submittedName>
</protein>
<accession>A0A9D9HZE6</accession>
<keyword evidence="2" id="KW-1133">Transmembrane helix</keyword>
<evidence type="ECO:0000256" key="1">
    <source>
        <dbReference type="SAM" id="MobiDB-lite"/>
    </source>
</evidence>
<reference evidence="3" key="2">
    <citation type="journal article" date="2021" name="PeerJ">
        <title>Extensive microbial diversity within the chicken gut microbiome revealed by metagenomics and culture.</title>
        <authorList>
            <person name="Gilroy R."/>
            <person name="Ravi A."/>
            <person name="Getino M."/>
            <person name="Pursley I."/>
            <person name="Horton D.L."/>
            <person name="Alikhan N.F."/>
            <person name="Baker D."/>
            <person name="Gharbi K."/>
            <person name="Hall N."/>
            <person name="Watson M."/>
            <person name="Adriaenssens E.M."/>
            <person name="Foster-Nyarko E."/>
            <person name="Jarju S."/>
            <person name="Secka A."/>
            <person name="Antonio M."/>
            <person name="Oren A."/>
            <person name="Chaudhuri R.R."/>
            <person name="La Ragione R."/>
            <person name="Hildebrand F."/>
            <person name="Pallen M.J."/>
        </authorList>
    </citation>
    <scope>NUCLEOTIDE SEQUENCE</scope>
    <source>
        <strain evidence="3">E3-2379</strain>
    </source>
</reference>
<evidence type="ECO:0000256" key="2">
    <source>
        <dbReference type="SAM" id="Phobius"/>
    </source>
</evidence>
<reference evidence="3" key="1">
    <citation type="submission" date="2020-10" db="EMBL/GenBank/DDBJ databases">
        <authorList>
            <person name="Gilroy R."/>
        </authorList>
    </citation>
    <scope>NUCLEOTIDE SEQUENCE</scope>
    <source>
        <strain evidence="3">E3-2379</strain>
    </source>
</reference>
<dbReference type="PANTHER" id="PTHR40050:SF1">
    <property type="entry name" value="INNER SPORE COAT PROTEIN H"/>
    <property type="match status" value="1"/>
</dbReference>
<evidence type="ECO:0000313" key="3">
    <source>
        <dbReference type="EMBL" id="MBO8462296.1"/>
    </source>
</evidence>
<name>A0A9D9HZE6_9FIRM</name>
<keyword evidence="2" id="KW-0472">Membrane</keyword>
<feature type="transmembrane region" description="Helical" evidence="2">
    <location>
        <begin position="12"/>
        <end position="30"/>
    </location>
</feature>
<keyword evidence="3" id="KW-0808">Transferase</keyword>
<dbReference type="Pfam" id="PF08757">
    <property type="entry name" value="CotH"/>
    <property type="match status" value="1"/>
</dbReference>
<gene>
    <name evidence="3" type="ORF">IAC13_00010</name>
</gene>
<keyword evidence="2" id="KW-0812">Transmembrane</keyword>
<dbReference type="PANTHER" id="PTHR40050">
    <property type="entry name" value="INNER SPORE COAT PROTEIN H"/>
    <property type="match status" value="1"/>
</dbReference>
<feature type="region of interest" description="Disordered" evidence="1">
    <location>
        <begin position="467"/>
        <end position="488"/>
    </location>
</feature>
<feature type="compositionally biased region" description="Polar residues" evidence="1">
    <location>
        <begin position="594"/>
        <end position="603"/>
    </location>
</feature>
<evidence type="ECO:0000313" key="4">
    <source>
        <dbReference type="Proteomes" id="UP000823618"/>
    </source>
</evidence>
<feature type="transmembrane region" description="Helical" evidence="2">
    <location>
        <begin position="632"/>
        <end position="651"/>
    </location>
</feature>